<dbReference type="AlphaFoldDB" id="A0A173Y8F7"/>
<gene>
    <name evidence="2" type="primary">terL</name>
    <name evidence="2" type="ORF">ERS852382_00824</name>
</gene>
<dbReference type="Proteomes" id="UP000095647">
    <property type="component" value="Unassembled WGS sequence"/>
</dbReference>
<protein>
    <submittedName>
        <fullName evidence="2">Phage terminase protein large subunit TerL</fullName>
    </submittedName>
</protein>
<evidence type="ECO:0000256" key="1">
    <source>
        <dbReference type="SAM" id="MobiDB-lite"/>
    </source>
</evidence>
<proteinExistence type="predicted"/>
<evidence type="ECO:0000313" key="3">
    <source>
        <dbReference type="Proteomes" id="UP000095647"/>
    </source>
</evidence>
<evidence type="ECO:0000313" key="2">
    <source>
        <dbReference type="EMBL" id="CUN59507.1"/>
    </source>
</evidence>
<accession>A0A173Y8F7</accession>
<sequence length="601" mass="68252">MARLRSNRKTAAFIPSRESEIREISDWYRDMLADETAPQWNTNPILIGPTWRRDEHGWILPQVTLGWQFLGWSGYWLRNSSKGLPWKWTSEQARFWLWFWALDDHGRPLHDNAVLQRLKGWGKDPMAAGGACGACFAPLTFDHWDPVSGDPIGRDEPNAWVQVCAVSQEQTKNTMKLLPGLLPAATRRYYGIQLGKLNMYAMGDSRQIEAVTSSPLALEGGRPTFVIRNETQNWNSSNGGSDMDGVLSGNAAKREAGVAVKMLDICNAYRDGEDSVGQKVREAWDGTQGDPDSDDEGKRPKYMDFGLLYDSLEAAPDSPMTEDTIGKVIEDVRGDSTWLSVDRISKEILNPKNPVSESRRKWYNQSTAPEDAFVTHQEWDQNEHPELSLEHGERISMFLDCSLNDDSTALVACRISDGFVKPLGLWQKPAGERGKEWRVPRESVDDVVRAAFHAYDVVGFFGDPSHVLDSETGLRYWDTLFDRWHRDYGRRLKTWAVPSGRDRHAVMFDMINTDIQRRFVTAVDQAYTDIAEGDFPHDGDARLRLHMLNARRQPTRVGMSIAKESRESKRKIDLAICAIGARMVRREYLNRNSRSGGGQLW</sequence>
<dbReference type="RefSeq" id="WP_055680254.1">
    <property type="nucleotide sequence ID" value="NZ_CYYI01000003.1"/>
</dbReference>
<dbReference type="EMBL" id="CYYI01000003">
    <property type="protein sequence ID" value="CUN59507.1"/>
    <property type="molecule type" value="Genomic_DNA"/>
</dbReference>
<name>A0A173Y8F7_BIFAD</name>
<feature type="region of interest" description="Disordered" evidence="1">
    <location>
        <begin position="280"/>
        <end position="300"/>
    </location>
</feature>
<organism evidence="2 3">
    <name type="scientific">Bifidobacterium adolescentis</name>
    <dbReference type="NCBI Taxonomy" id="1680"/>
    <lineage>
        <taxon>Bacteria</taxon>
        <taxon>Bacillati</taxon>
        <taxon>Actinomycetota</taxon>
        <taxon>Actinomycetes</taxon>
        <taxon>Bifidobacteriales</taxon>
        <taxon>Bifidobacteriaceae</taxon>
        <taxon>Bifidobacterium</taxon>
    </lineage>
</organism>
<reference evidence="2 3" key="1">
    <citation type="submission" date="2015-09" db="EMBL/GenBank/DDBJ databases">
        <authorList>
            <consortium name="Pathogen Informatics"/>
        </authorList>
    </citation>
    <scope>NUCLEOTIDE SEQUENCE [LARGE SCALE GENOMIC DNA]</scope>
    <source>
        <strain evidence="2 3">2789STDY5608824</strain>
    </source>
</reference>